<dbReference type="CDD" id="cd02440">
    <property type="entry name" value="AdoMet_MTases"/>
    <property type="match status" value="1"/>
</dbReference>
<dbReference type="PANTHER" id="PTHR43861:SF1">
    <property type="entry name" value="TRANS-ACONITATE 2-METHYLTRANSFERASE"/>
    <property type="match status" value="1"/>
</dbReference>
<dbReference type="SUPFAM" id="SSF53335">
    <property type="entry name" value="S-adenosyl-L-methionine-dependent methyltransferases"/>
    <property type="match status" value="1"/>
</dbReference>
<dbReference type="Gene3D" id="3.40.50.150">
    <property type="entry name" value="Vaccinia Virus protein VP39"/>
    <property type="match status" value="1"/>
</dbReference>
<sequence>MNPKTVQKDSMQLIPLMKEAKRKGQKAQINWLEKASVFLTFCVPGYVLLCTIAKNAKKNVGCGPGNFTCEKILPLLPNTTKKLIGVDISSNNIEYARKHYQTDPRISFQQLDILTENIPGEFVRAFDLVISLYCLHFVGNHKKAIANMYKMLKDGGKILISVPRTSILTNTYQVVYNNPKWKKYMNNFNDVVVQEQSEDFYKKIFKEIGFEQFQCEQEEKTFSYLEESMFGLLKSLNLFNMPARLEKEFIETQMEYLQSNCYVEFDEKGQQQYSFPYVMVVINASKP</sequence>
<dbReference type="EMBL" id="JARPUR010000007">
    <property type="protein sequence ID" value="KAK4872465.1"/>
    <property type="molecule type" value="Genomic_DNA"/>
</dbReference>
<dbReference type="PANTHER" id="PTHR43861">
    <property type="entry name" value="TRANS-ACONITATE 2-METHYLTRANSFERASE-RELATED"/>
    <property type="match status" value="1"/>
</dbReference>
<organism evidence="2 3">
    <name type="scientific">Aquatica leii</name>
    <dbReference type="NCBI Taxonomy" id="1421715"/>
    <lineage>
        <taxon>Eukaryota</taxon>
        <taxon>Metazoa</taxon>
        <taxon>Ecdysozoa</taxon>
        <taxon>Arthropoda</taxon>
        <taxon>Hexapoda</taxon>
        <taxon>Insecta</taxon>
        <taxon>Pterygota</taxon>
        <taxon>Neoptera</taxon>
        <taxon>Endopterygota</taxon>
        <taxon>Coleoptera</taxon>
        <taxon>Polyphaga</taxon>
        <taxon>Elateriformia</taxon>
        <taxon>Elateroidea</taxon>
        <taxon>Lampyridae</taxon>
        <taxon>Luciolinae</taxon>
        <taxon>Aquatica</taxon>
    </lineage>
</organism>
<keyword evidence="3" id="KW-1185">Reference proteome</keyword>
<protein>
    <recommendedName>
        <fullName evidence="1">Methyltransferase domain-containing protein</fullName>
    </recommendedName>
</protein>
<accession>A0AAN7PYK3</accession>
<dbReference type="InterPro" id="IPR029063">
    <property type="entry name" value="SAM-dependent_MTases_sf"/>
</dbReference>
<gene>
    <name evidence="2" type="ORF">RN001_014494</name>
</gene>
<name>A0AAN7PYK3_9COLE</name>
<feature type="domain" description="Methyltransferase" evidence="1">
    <location>
        <begin position="60"/>
        <end position="205"/>
    </location>
</feature>
<evidence type="ECO:0000313" key="3">
    <source>
        <dbReference type="Proteomes" id="UP001353858"/>
    </source>
</evidence>
<reference evidence="3" key="1">
    <citation type="submission" date="2023-01" db="EMBL/GenBank/DDBJ databases">
        <title>Key to firefly adult light organ development and bioluminescence: homeobox transcription factors regulate luciferase expression and transportation to peroxisome.</title>
        <authorList>
            <person name="Fu X."/>
        </authorList>
    </citation>
    <scope>NUCLEOTIDE SEQUENCE [LARGE SCALE GENOMIC DNA]</scope>
</reference>
<dbReference type="Pfam" id="PF13847">
    <property type="entry name" value="Methyltransf_31"/>
    <property type="match status" value="1"/>
</dbReference>
<dbReference type="Proteomes" id="UP001353858">
    <property type="component" value="Unassembled WGS sequence"/>
</dbReference>
<dbReference type="InterPro" id="IPR025714">
    <property type="entry name" value="Methyltranfer_dom"/>
</dbReference>
<comment type="caution">
    <text evidence="2">The sequence shown here is derived from an EMBL/GenBank/DDBJ whole genome shotgun (WGS) entry which is preliminary data.</text>
</comment>
<dbReference type="AlphaFoldDB" id="A0AAN7PYK3"/>
<proteinExistence type="predicted"/>
<dbReference type="GO" id="GO:0008757">
    <property type="term" value="F:S-adenosylmethionine-dependent methyltransferase activity"/>
    <property type="evidence" value="ECO:0007669"/>
    <property type="project" value="InterPro"/>
</dbReference>
<evidence type="ECO:0000259" key="1">
    <source>
        <dbReference type="Pfam" id="PF13847"/>
    </source>
</evidence>
<evidence type="ECO:0000313" key="2">
    <source>
        <dbReference type="EMBL" id="KAK4872465.1"/>
    </source>
</evidence>